<protein>
    <submittedName>
        <fullName evidence="2">Pectin acetylesterase 11</fullName>
    </submittedName>
</protein>
<dbReference type="PANTHER" id="PTHR21562">
    <property type="entry name" value="NOTUM-RELATED"/>
    <property type="match status" value="1"/>
</dbReference>
<keyword evidence="3" id="KW-1185">Reference proteome</keyword>
<reference evidence="2 3" key="1">
    <citation type="submission" date="2024-02" db="EMBL/GenBank/DDBJ databases">
        <authorList>
            <person name="Chen Y."/>
            <person name="Shah S."/>
            <person name="Dougan E. K."/>
            <person name="Thang M."/>
            <person name="Chan C."/>
        </authorList>
    </citation>
    <scope>NUCLEOTIDE SEQUENCE [LARGE SCALE GENOMIC DNA]</scope>
</reference>
<evidence type="ECO:0000313" key="3">
    <source>
        <dbReference type="Proteomes" id="UP001642464"/>
    </source>
</evidence>
<keyword evidence="1" id="KW-0732">Signal</keyword>
<sequence length="398" mass="44894">MKLWMLRLGFLPLVAADFGNWSLVLLEEAVQTRGAACLDGSPAGYWIEHGWGSGAKRWIIHFQGGGWCISYEDCLARSKTSLGSSLNFTAEKSKTLEYSDGGVHGYLSNQPEVNPDFYNWNKVFALYCDGSSRNSEVEGPVVVGQKEVLYFRGHRILMATMESLMETMGQGTGLATDLIVGGCSAGGLTVWLHLDYIRRLMPSSVRVVGLPQCGLFMDQPDYQGLEYFTPLYAHIFDMMGMIRSPSLDPGCLDKYSEEPWHCFMAQYVMPFVQTPYFAVNSFYDSWQFKAMLRLPDSCIWSQDCTMKQVDSERNLKDIMVKNVSQSAGSHSYFLYSCVSHCGYLNHDDGWRRLVVNGQSLRGAISAWYFHERIFQGAQVQEMPDENPTCHPYGIEIVV</sequence>
<dbReference type="Pfam" id="PF03283">
    <property type="entry name" value="PAE"/>
    <property type="match status" value="1"/>
</dbReference>
<evidence type="ECO:0000313" key="2">
    <source>
        <dbReference type="EMBL" id="CAK9044765.1"/>
    </source>
</evidence>
<feature type="chain" id="PRO_5045906314" evidence="1">
    <location>
        <begin position="17"/>
        <end position="398"/>
    </location>
</feature>
<feature type="signal peptide" evidence="1">
    <location>
        <begin position="1"/>
        <end position="16"/>
    </location>
</feature>
<proteinExistence type="predicted"/>
<dbReference type="Proteomes" id="UP001642464">
    <property type="component" value="Unassembled WGS sequence"/>
</dbReference>
<dbReference type="PANTHER" id="PTHR21562:SF67">
    <property type="entry name" value="PECTIN ACETYLESTERASE"/>
    <property type="match status" value="1"/>
</dbReference>
<gene>
    <name evidence="2" type="ORF">SCF082_LOCUS25390</name>
</gene>
<organism evidence="2 3">
    <name type="scientific">Durusdinium trenchii</name>
    <dbReference type="NCBI Taxonomy" id="1381693"/>
    <lineage>
        <taxon>Eukaryota</taxon>
        <taxon>Sar</taxon>
        <taxon>Alveolata</taxon>
        <taxon>Dinophyceae</taxon>
        <taxon>Suessiales</taxon>
        <taxon>Symbiodiniaceae</taxon>
        <taxon>Durusdinium</taxon>
    </lineage>
</organism>
<dbReference type="InterPro" id="IPR004963">
    <property type="entry name" value="PAE/NOTUM"/>
</dbReference>
<name>A0ABP0M3E2_9DINO</name>
<accession>A0ABP0M3E2</accession>
<dbReference type="EMBL" id="CAXAMM010019002">
    <property type="protein sequence ID" value="CAK9044765.1"/>
    <property type="molecule type" value="Genomic_DNA"/>
</dbReference>
<comment type="caution">
    <text evidence="2">The sequence shown here is derived from an EMBL/GenBank/DDBJ whole genome shotgun (WGS) entry which is preliminary data.</text>
</comment>
<evidence type="ECO:0000256" key="1">
    <source>
        <dbReference type="SAM" id="SignalP"/>
    </source>
</evidence>